<dbReference type="AlphaFoldDB" id="A0A8H4NYK9"/>
<protein>
    <recommendedName>
        <fullName evidence="1">DUF7708 domain-containing protein</fullName>
    </recommendedName>
</protein>
<keyword evidence="3" id="KW-1185">Reference proteome</keyword>
<dbReference type="InterPro" id="IPR056125">
    <property type="entry name" value="DUF7708"/>
</dbReference>
<dbReference type="Proteomes" id="UP000605986">
    <property type="component" value="Unassembled WGS sequence"/>
</dbReference>
<dbReference type="OrthoDB" id="61900at2759"/>
<dbReference type="EMBL" id="JAADJG010000070">
    <property type="protein sequence ID" value="KAF4456029.1"/>
    <property type="molecule type" value="Genomic_DNA"/>
</dbReference>
<accession>A0A8H4NYK9</accession>
<sequence length="581" mass="66199">MATLVDQAFQSWYKGDDENKVDIAQEAFEAVKKHFEQSNSLSSEEKALLERKSSLQDVEKAVSDAFAKYEANNEASKTRKWLQKASESICHYGTILDVFVQHHPEYVALAWGLMKLLFTSVVNHGETLKLLSKSLYEVAQRLPRIEHLSTLYPTKRMQIALESLYSCMMEFLLIAHSWCNESKFKHIYHSFTRPHELRYNDLLERIATCTKNVNELATVGSQTELRVMHDTQSTKLNDIISSLQTIEETRQAHIDGLNCAISRLESSSRVHDKKLDLIMEWLKAEGLAINDMLTKIEAFHSMQTSAQLDTNQKLSAFQLSQALDTFSQSFQEPNRLYRHHLFLHNRRASGRGSTIPTNEFWLSPKLAKWSSCKHSSLTIVKGSFTTRWAIQDFAVDVIQAVQALNIPALWALGSASKTRPNAMLGTAELVRYLTYQALRLEGSVTTEKQMSIRYSQLQNANTLKERLDLFRIIIQELGGQVYLIIDLATVSSSEKESSQANFIHRLGEMLDEMCKNGSRTKVKLILFVYELSWLRLIPKETHDRIVPVKMSGTKGLQGKKMRQAVNTRILPGKPGGRNKNI</sequence>
<comment type="caution">
    <text evidence="2">The sequence shown here is derived from an EMBL/GenBank/DDBJ whole genome shotgun (WGS) entry which is preliminary data.</text>
</comment>
<reference evidence="2" key="1">
    <citation type="submission" date="2020-01" db="EMBL/GenBank/DDBJ databases">
        <title>Identification and distribution of gene clusters putatively required for synthesis of sphingolipid metabolism inhibitors in phylogenetically diverse species of the filamentous fungus Fusarium.</title>
        <authorList>
            <person name="Kim H.-S."/>
            <person name="Busman M."/>
            <person name="Brown D.W."/>
            <person name="Divon H."/>
            <person name="Uhlig S."/>
            <person name="Proctor R.H."/>
        </authorList>
    </citation>
    <scope>NUCLEOTIDE SEQUENCE</scope>
    <source>
        <strain evidence="2">NRRL 53441</strain>
    </source>
</reference>
<organism evidence="2 3">
    <name type="scientific">Fusarium austroafricanum</name>
    <dbReference type="NCBI Taxonomy" id="2364996"/>
    <lineage>
        <taxon>Eukaryota</taxon>
        <taxon>Fungi</taxon>
        <taxon>Dikarya</taxon>
        <taxon>Ascomycota</taxon>
        <taxon>Pezizomycotina</taxon>
        <taxon>Sordariomycetes</taxon>
        <taxon>Hypocreomycetidae</taxon>
        <taxon>Hypocreales</taxon>
        <taxon>Nectriaceae</taxon>
        <taxon>Fusarium</taxon>
        <taxon>Fusarium concolor species complex</taxon>
    </lineage>
</organism>
<dbReference type="Pfam" id="PF24809">
    <property type="entry name" value="DUF7708"/>
    <property type="match status" value="1"/>
</dbReference>
<evidence type="ECO:0000313" key="2">
    <source>
        <dbReference type="EMBL" id="KAF4456029.1"/>
    </source>
</evidence>
<name>A0A8H4NYK9_9HYPO</name>
<gene>
    <name evidence="2" type="ORF">F53441_1750</name>
</gene>
<evidence type="ECO:0000313" key="3">
    <source>
        <dbReference type="Proteomes" id="UP000605986"/>
    </source>
</evidence>
<evidence type="ECO:0000259" key="1">
    <source>
        <dbReference type="Pfam" id="PF24809"/>
    </source>
</evidence>
<proteinExistence type="predicted"/>
<feature type="domain" description="DUF7708" evidence="1">
    <location>
        <begin position="80"/>
        <end position="225"/>
    </location>
</feature>